<evidence type="ECO:0000256" key="3">
    <source>
        <dbReference type="ARBA" id="ARBA00022614"/>
    </source>
</evidence>
<dbReference type="SMART" id="SM00013">
    <property type="entry name" value="LRRNT"/>
    <property type="match status" value="1"/>
</dbReference>
<dbReference type="InterPro" id="IPR000372">
    <property type="entry name" value="LRRNT"/>
</dbReference>
<keyword evidence="2" id="KW-0964">Secreted</keyword>
<dbReference type="InterPro" id="IPR032675">
    <property type="entry name" value="LRR_dom_sf"/>
</dbReference>
<dbReference type="GO" id="GO:0060348">
    <property type="term" value="P:bone development"/>
    <property type="evidence" value="ECO:0007669"/>
    <property type="project" value="TreeGrafter"/>
</dbReference>
<dbReference type="AlphaFoldDB" id="A0A8C2ANL0"/>
<evidence type="ECO:0000256" key="2">
    <source>
        <dbReference type="ARBA" id="ARBA00022525"/>
    </source>
</evidence>
<comment type="subcellular location">
    <subcellularLocation>
        <location evidence="1">Secreted</location>
    </subcellularLocation>
</comment>
<dbReference type="Pfam" id="PF13855">
    <property type="entry name" value="LRR_8"/>
    <property type="match status" value="1"/>
</dbReference>
<evidence type="ECO:0000313" key="8">
    <source>
        <dbReference type="Proteomes" id="UP000694700"/>
    </source>
</evidence>
<dbReference type="InterPro" id="IPR043547">
    <property type="entry name" value="Mimecan/Epiphycan/Opticin"/>
</dbReference>
<evidence type="ECO:0000256" key="5">
    <source>
        <dbReference type="ARBA" id="ARBA00023157"/>
    </source>
</evidence>
<accession>A0A8C2ANL0</accession>
<dbReference type="GO" id="GO:0061975">
    <property type="term" value="P:articular cartilage development"/>
    <property type="evidence" value="ECO:0007669"/>
    <property type="project" value="TreeGrafter"/>
</dbReference>
<dbReference type="Ensembl" id="ENSCCRT00015110612.1">
    <property type="protein sequence ID" value="ENSCCRP00015107201.1"/>
    <property type="gene ID" value="ENSCCRG00015042694.1"/>
</dbReference>
<name>A0A8C2ANL0_CYPCA</name>
<evidence type="ECO:0000256" key="1">
    <source>
        <dbReference type="ARBA" id="ARBA00004613"/>
    </source>
</evidence>
<keyword evidence="5" id="KW-1015">Disulfide bond</keyword>
<proteinExistence type="predicted"/>
<keyword evidence="3" id="KW-0433">Leucine-rich repeat</keyword>
<dbReference type="GO" id="GO:0005615">
    <property type="term" value="C:extracellular space"/>
    <property type="evidence" value="ECO:0007669"/>
    <property type="project" value="TreeGrafter"/>
</dbReference>
<dbReference type="Proteomes" id="UP000694700">
    <property type="component" value="Unplaced"/>
</dbReference>
<organism evidence="7 8">
    <name type="scientific">Cyprinus carpio</name>
    <name type="common">Common carp</name>
    <dbReference type="NCBI Taxonomy" id="7962"/>
    <lineage>
        <taxon>Eukaryota</taxon>
        <taxon>Metazoa</taxon>
        <taxon>Chordata</taxon>
        <taxon>Craniata</taxon>
        <taxon>Vertebrata</taxon>
        <taxon>Euteleostomi</taxon>
        <taxon>Actinopterygii</taxon>
        <taxon>Neopterygii</taxon>
        <taxon>Teleostei</taxon>
        <taxon>Ostariophysi</taxon>
        <taxon>Cypriniformes</taxon>
        <taxon>Cyprinidae</taxon>
        <taxon>Cyprininae</taxon>
        <taxon>Cyprinus</taxon>
    </lineage>
</organism>
<dbReference type="PANTHER" id="PTHR46269:SF4">
    <property type="entry name" value="OPTICIN"/>
    <property type="match status" value="1"/>
</dbReference>
<dbReference type="PROSITE" id="PS51450">
    <property type="entry name" value="LRR"/>
    <property type="match status" value="1"/>
</dbReference>
<dbReference type="GO" id="GO:0031012">
    <property type="term" value="C:extracellular matrix"/>
    <property type="evidence" value="ECO:0007669"/>
    <property type="project" value="TreeGrafter"/>
</dbReference>
<keyword evidence="4" id="KW-0732">Signal</keyword>
<keyword evidence="6" id="KW-0325">Glycoprotein</keyword>
<sequence>MAVHRQTSKMALYLVWTLMGFSLSAPPVTSGPGPYDLDNYDDSDTWNLNTYGETYDYEGLDEEVWTLAPPPAVTQPPAIVPPEDYVEEVTLPPRPTKSVVPSTLDFHGPGLFGPDTGLGMPSCLLCVCISGSVYCDDSDLNQIPPLPKETTHFYARFNKITEIRATDFINLSKTRRDFFLANTNVVFQTHVVLHNQLKRIDLSGNQISKVNEDAFGSMLQLQDLILADNNIQGLPELPATLKHIDNNNIQSIGQDTFCNTHDINYIRKALEDIRLDGNPVDINLYANAYVCLPRLPIGTPV</sequence>
<dbReference type="PANTHER" id="PTHR46269">
    <property type="entry name" value="EPIPHYCAN-RELATED"/>
    <property type="match status" value="1"/>
</dbReference>
<protein>
    <submittedName>
        <fullName evidence="7">Opticin</fullName>
    </submittedName>
</protein>
<evidence type="ECO:0000313" key="7">
    <source>
        <dbReference type="Ensembl" id="ENSCCRP00015107201.1"/>
    </source>
</evidence>
<dbReference type="InterPro" id="IPR001611">
    <property type="entry name" value="Leu-rich_rpt"/>
</dbReference>
<dbReference type="SUPFAM" id="SSF52058">
    <property type="entry name" value="L domain-like"/>
    <property type="match status" value="1"/>
</dbReference>
<evidence type="ECO:0000256" key="6">
    <source>
        <dbReference type="ARBA" id="ARBA00023180"/>
    </source>
</evidence>
<evidence type="ECO:0000256" key="4">
    <source>
        <dbReference type="ARBA" id="ARBA00022729"/>
    </source>
</evidence>
<reference evidence="7" key="1">
    <citation type="submission" date="2025-08" db="UniProtKB">
        <authorList>
            <consortium name="Ensembl"/>
        </authorList>
    </citation>
    <scope>IDENTIFICATION</scope>
</reference>
<dbReference type="Gene3D" id="3.80.10.10">
    <property type="entry name" value="Ribonuclease Inhibitor"/>
    <property type="match status" value="2"/>
</dbReference>